<evidence type="ECO:0000256" key="1">
    <source>
        <dbReference type="SAM" id="MobiDB-lite"/>
    </source>
</evidence>
<keyword evidence="3" id="KW-1185">Reference proteome</keyword>
<accession>A0AA38HCE4</accession>
<dbReference type="GeneID" id="77730949"/>
<dbReference type="GO" id="GO:0003746">
    <property type="term" value="F:translation elongation factor activity"/>
    <property type="evidence" value="ECO:0007669"/>
    <property type="project" value="UniProtKB-KW"/>
</dbReference>
<keyword evidence="2" id="KW-0648">Protein biosynthesis</keyword>
<feature type="compositionally biased region" description="Basic and acidic residues" evidence="1">
    <location>
        <begin position="246"/>
        <end position="275"/>
    </location>
</feature>
<feature type="region of interest" description="Disordered" evidence="1">
    <location>
        <begin position="242"/>
        <end position="279"/>
    </location>
</feature>
<feature type="compositionally biased region" description="Low complexity" evidence="1">
    <location>
        <begin position="692"/>
        <end position="701"/>
    </location>
</feature>
<gene>
    <name evidence="2" type="ORF">MKK02DRAFT_41884</name>
</gene>
<feature type="compositionally biased region" description="Basic and acidic residues" evidence="1">
    <location>
        <begin position="680"/>
        <end position="691"/>
    </location>
</feature>
<evidence type="ECO:0000313" key="3">
    <source>
        <dbReference type="Proteomes" id="UP001164286"/>
    </source>
</evidence>
<dbReference type="EMBL" id="JAKWFO010000002">
    <property type="protein sequence ID" value="KAI9638858.1"/>
    <property type="molecule type" value="Genomic_DNA"/>
</dbReference>
<protein>
    <submittedName>
        <fullName evidence="2">THO complex subunit 1 transcription elongation factor-domain-containing protein</fullName>
    </submittedName>
</protein>
<comment type="caution">
    <text evidence="2">The sequence shown here is derived from an EMBL/GenBank/DDBJ whole genome shotgun (WGS) entry which is preliminary data.</text>
</comment>
<organism evidence="2 3">
    <name type="scientific">Dioszegia hungarica</name>
    <dbReference type="NCBI Taxonomy" id="4972"/>
    <lineage>
        <taxon>Eukaryota</taxon>
        <taxon>Fungi</taxon>
        <taxon>Dikarya</taxon>
        <taxon>Basidiomycota</taxon>
        <taxon>Agaricomycotina</taxon>
        <taxon>Tremellomycetes</taxon>
        <taxon>Tremellales</taxon>
        <taxon>Bulleribasidiaceae</taxon>
        <taxon>Dioszegia</taxon>
    </lineage>
</organism>
<reference evidence="2" key="1">
    <citation type="journal article" date="2022" name="G3 (Bethesda)">
        <title>High quality genome of the basidiomycete yeast Dioszegia hungarica PDD-24b-2 isolated from cloud water.</title>
        <authorList>
            <person name="Jarrige D."/>
            <person name="Haridas S."/>
            <person name="Bleykasten-Grosshans C."/>
            <person name="Joly M."/>
            <person name="Nadalig T."/>
            <person name="Sancelme M."/>
            <person name="Vuilleumier S."/>
            <person name="Grigoriev I.V."/>
            <person name="Amato P."/>
            <person name="Bringel F."/>
        </authorList>
    </citation>
    <scope>NUCLEOTIDE SEQUENCE</scope>
    <source>
        <strain evidence="2">PDD-24b-2</strain>
    </source>
</reference>
<dbReference type="GO" id="GO:0000445">
    <property type="term" value="C:THO complex part of transcription export complex"/>
    <property type="evidence" value="ECO:0007669"/>
    <property type="project" value="TreeGrafter"/>
</dbReference>
<sequence>MASTLHPQLQAGLNSLLGPGALTDPGTLDPGYVSSLTSKVEAIWRPVFEAYGDGLGSASSSTASANEKRIDMVRTVLELVGKDVVLAPLMDGELPEPETNDTGGQEAFLGALSYRLDLILTLYEVVYASMPDSLSLEPGKLFIPLLEELIELLSVEIWRNLWKYIETRSKRFTKDMPASRGKALPLLRTLNSFLRFLPRTPEDLVFRGRIHQFASSVISVADKSAVNLRGDYSDIQTTWGAEEEKDVAKGEGDGDVEMKEETGKKEDTKETKTSEEEPDFYSTLWSIQQYFSNPSTLDGPPTGSPPVSGFEQFKQKTDFLLPKLFEQTQNEKATSSTESSTSPSQSSRKRKREDGGDPTDSAVTADPLPASTSTSANAFFHPRYLTGRRLFSHELADPSFRRQILVQYTILFQFLLNLTPSLVSKQAYTGGISKTFVLGPEDQEWVRKKAMGIREELRKMGRDGKTFESTLMSVIHRERHYAQWKNEACPESVFDVPPMKEDFVKEAAEGWKRHCEPPARFPFKLGSRPLTLLWRNGFEGIDQLKGWKRSTTFYGLEEELKAMEEGIEDDKAMGREQSEDDQAASQELRTKNTWRGLRLASHVGLRFFQACREKRDLHTLVDAMKAEEEGKGLRSAPRPGGREGTEDRTEDEATKEMEESVKAEAAVEEVEEARALTPPLEDKKVKDEKVEVVGADVEMAS</sequence>
<feature type="region of interest" description="Disordered" evidence="1">
    <location>
        <begin position="628"/>
        <end position="701"/>
    </location>
</feature>
<dbReference type="PANTHER" id="PTHR13265:SF0">
    <property type="entry name" value="HPR1"/>
    <property type="match status" value="1"/>
</dbReference>
<feature type="compositionally biased region" description="Basic and acidic residues" evidence="1">
    <location>
        <begin position="640"/>
        <end position="662"/>
    </location>
</feature>
<dbReference type="RefSeq" id="XP_052948635.1">
    <property type="nucleotide sequence ID" value="XM_053091744.1"/>
</dbReference>
<dbReference type="Proteomes" id="UP001164286">
    <property type="component" value="Unassembled WGS sequence"/>
</dbReference>
<keyword evidence="2" id="KW-0251">Elongation factor</keyword>
<dbReference type="PANTHER" id="PTHR13265">
    <property type="entry name" value="THO COMPLEX SUBUNIT 1"/>
    <property type="match status" value="1"/>
</dbReference>
<feature type="compositionally biased region" description="Low complexity" evidence="1">
    <location>
        <begin position="331"/>
        <end position="346"/>
    </location>
</feature>
<proteinExistence type="predicted"/>
<dbReference type="Pfam" id="PF11957">
    <property type="entry name" value="efThoc1"/>
    <property type="match status" value="1"/>
</dbReference>
<evidence type="ECO:0000313" key="2">
    <source>
        <dbReference type="EMBL" id="KAI9638858.1"/>
    </source>
</evidence>
<name>A0AA38HCE4_9TREE</name>
<feature type="region of interest" description="Disordered" evidence="1">
    <location>
        <begin position="328"/>
        <end position="374"/>
    </location>
</feature>
<dbReference type="AlphaFoldDB" id="A0AA38HCE4"/>
<dbReference type="InterPro" id="IPR021861">
    <property type="entry name" value="THO_THOC1"/>
</dbReference>
<dbReference type="GO" id="GO:0006406">
    <property type="term" value="P:mRNA export from nucleus"/>
    <property type="evidence" value="ECO:0007669"/>
    <property type="project" value="TreeGrafter"/>
</dbReference>